<dbReference type="EMBL" id="QGBI01000028">
    <property type="protein sequence ID" value="MBX3892709.1"/>
    <property type="molecule type" value="Genomic_DNA"/>
</dbReference>
<accession>A0A2P4RFM4</accession>
<evidence type="ECO:0000313" key="7">
    <source>
        <dbReference type="Proteomes" id="UP001199322"/>
    </source>
</evidence>
<dbReference type="EMBL" id="WJYN01000008">
    <property type="protein sequence ID" value="MRT00778.1"/>
    <property type="molecule type" value="Genomic_DNA"/>
</dbReference>
<reference evidence="3" key="1">
    <citation type="submission" date="2018-06" db="EMBL/GenBank/DDBJ databases">
        <authorList>
            <person name="O'Rourke A."/>
        </authorList>
    </citation>
    <scope>NUCLEOTIDE SEQUENCE</scope>
    <source>
        <strain evidence="3">132550021-3</strain>
    </source>
</reference>
<organism evidence="3 7">
    <name type="scientific">Ralstonia pickettii</name>
    <name type="common">Burkholderia pickettii</name>
    <dbReference type="NCBI Taxonomy" id="329"/>
    <lineage>
        <taxon>Bacteria</taxon>
        <taxon>Pseudomonadati</taxon>
        <taxon>Pseudomonadota</taxon>
        <taxon>Betaproteobacteria</taxon>
        <taxon>Burkholderiales</taxon>
        <taxon>Burkholderiaceae</taxon>
        <taxon>Ralstonia</taxon>
    </lineage>
</organism>
<evidence type="ECO:0000313" key="6">
    <source>
        <dbReference type="Proteomes" id="UP001189303"/>
    </source>
</evidence>
<dbReference type="NCBIfam" id="TIGR02118">
    <property type="entry name" value="EthD family reductase"/>
    <property type="match status" value="1"/>
</dbReference>
<dbReference type="Proteomes" id="UP001199322">
    <property type="component" value="Unassembled WGS sequence"/>
</dbReference>
<feature type="domain" description="EthD" evidence="1">
    <location>
        <begin position="17"/>
        <end position="91"/>
    </location>
</feature>
<dbReference type="InterPro" id="IPR011008">
    <property type="entry name" value="Dimeric_a/b-barrel"/>
</dbReference>
<name>A0A2P4RFM4_RALPI</name>
<evidence type="ECO:0000313" key="3">
    <source>
        <dbReference type="EMBL" id="MBX3892709.1"/>
    </source>
</evidence>
<evidence type="ECO:0000313" key="4">
    <source>
        <dbReference type="EMBL" id="MRT00778.1"/>
    </source>
</evidence>
<dbReference type="GeneID" id="61388710"/>
<dbReference type="AlphaFoldDB" id="A0A2P4RFM4"/>
<evidence type="ECO:0000313" key="2">
    <source>
        <dbReference type="EMBL" id="CAJ0731279.1"/>
    </source>
</evidence>
<protein>
    <submittedName>
        <fullName evidence="3">EthD family reductase</fullName>
    </submittedName>
</protein>
<dbReference type="PANTHER" id="PTHR40260:SF2">
    <property type="entry name" value="BLR8190 PROTEIN"/>
    <property type="match status" value="1"/>
</dbReference>
<dbReference type="OMA" id="YIGMCHI"/>
<dbReference type="GO" id="GO:0016491">
    <property type="term" value="F:oxidoreductase activity"/>
    <property type="evidence" value="ECO:0007669"/>
    <property type="project" value="InterPro"/>
</dbReference>
<comment type="caution">
    <text evidence="3">The sequence shown here is derived from an EMBL/GenBank/DDBJ whole genome shotgun (WGS) entry which is preliminary data.</text>
</comment>
<dbReference type="PANTHER" id="PTHR40260">
    <property type="entry name" value="BLR8190 PROTEIN"/>
    <property type="match status" value="1"/>
</dbReference>
<dbReference type="Gene3D" id="3.30.70.100">
    <property type="match status" value="1"/>
</dbReference>
<keyword evidence="6" id="KW-1185">Reference proteome</keyword>
<dbReference type="Proteomes" id="UP000441032">
    <property type="component" value="Unassembled WGS sequence"/>
</dbReference>
<dbReference type="InterPro" id="IPR009799">
    <property type="entry name" value="EthD_dom"/>
</dbReference>
<gene>
    <name evidence="3" type="ORF">DEE74_22840</name>
    <name evidence="4" type="ORF">GJQ57_19220</name>
    <name evidence="2" type="ORF">R38712_04666</name>
</gene>
<reference evidence="4 5" key="2">
    <citation type="submission" date="2019-11" db="EMBL/GenBank/DDBJ databases">
        <title>Phenotypic characterization of an OXA-22 and OXA-60 co-producing Ralstonia pickettii clinical strain.</title>
        <authorList>
            <person name="He F."/>
        </authorList>
    </citation>
    <scope>NUCLEOTIDE SEQUENCE [LARGE SCALE GENOMIC DNA]</scope>
    <source>
        <strain evidence="4 5">PSLESD1</strain>
    </source>
</reference>
<dbReference type="SUPFAM" id="SSF54909">
    <property type="entry name" value="Dimeric alpha+beta barrel"/>
    <property type="match status" value="1"/>
</dbReference>
<dbReference type="Proteomes" id="UP001189303">
    <property type="component" value="Unassembled WGS sequence"/>
</dbReference>
<evidence type="ECO:0000259" key="1">
    <source>
        <dbReference type="Pfam" id="PF07110"/>
    </source>
</evidence>
<evidence type="ECO:0000313" key="5">
    <source>
        <dbReference type="Proteomes" id="UP000441032"/>
    </source>
</evidence>
<reference evidence="2 6" key="3">
    <citation type="submission" date="2023-07" db="EMBL/GenBank/DDBJ databases">
        <authorList>
            <person name="Peeters C."/>
        </authorList>
    </citation>
    <scope>NUCLEOTIDE SEQUENCE [LARGE SCALE GENOMIC DNA]</scope>
    <source>
        <strain evidence="2 6">R-38712</strain>
    </source>
</reference>
<dbReference type="EMBL" id="CATWFT010000022">
    <property type="protein sequence ID" value="CAJ0731279.1"/>
    <property type="molecule type" value="Genomic_DNA"/>
</dbReference>
<sequence>MIKVTVMYPYAEGARFDHDYYRERHMPLAKARLGNACAYYTVDKGLAGGAPGTPPAYVAMCAFICESADAFQAAMKQHGAEILADIVNYTDIAPVLQISEVVVERSDR</sequence>
<dbReference type="RefSeq" id="WP_009239636.1">
    <property type="nucleotide sequence ID" value="NZ_CABKQE010000001.1"/>
</dbReference>
<dbReference type="Pfam" id="PF07110">
    <property type="entry name" value="EthD"/>
    <property type="match status" value="1"/>
</dbReference>
<proteinExistence type="predicted"/>